<dbReference type="OMA" id="FEINLHN"/>
<keyword evidence="1" id="KW-0732">Signal</keyword>
<dbReference type="RefSeq" id="XP_766578.1">
    <property type="nucleotide sequence ID" value="XM_761485.1"/>
</dbReference>
<sequence length="185" mass="21540">MKRLFLPLFCLCVSQSLCNFEINLHNLEFNQNITVRKYSGYTLETLMITSVGSEKINKIFDNCVVIWNGVGGEGVIEIHLQEKNGKHLMLEIYSVNEYQIRKDYYFVFTSNFWVKTTFLQYCNLLRDLRLRSKPISEIFYAEVAEEEFNSYSEFDLLFSANNVPEEVEEESTVTKICCGAITCLL</sequence>
<name>Q4N6W3_THEPA</name>
<feature type="chain" id="PRO_5004241730" description="Signal peptide-containing protein" evidence="1">
    <location>
        <begin position="19"/>
        <end position="185"/>
    </location>
</feature>
<evidence type="ECO:0008006" key="4">
    <source>
        <dbReference type="Google" id="ProtNLM"/>
    </source>
</evidence>
<feature type="signal peptide" evidence="1">
    <location>
        <begin position="1"/>
        <end position="18"/>
    </location>
</feature>
<evidence type="ECO:0000256" key="1">
    <source>
        <dbReference type="SAM" id="SignalP"/>
    </source>
</evidence>
<dbReference type="GeneID" id="3503320"/>
<accession>Q4N6W3</accession>
<proteinExistence type="predicted"/>
<evidence type="ECO:0000313" key="2">
    <source>
        <dbReference type="EMBL" id="EAN34295.1"/>
    </source>
</evidence>
<comment type="caution">
    <text evidence="2">The sequence shown here is derived from an EMBL/GenBank/DDBJ whole genome shotgun (WGS) entry which is preliminary data.</text>
</comment>
<evidence type="ECO:0000313" key="3">
    <source>
        <dbReference type="Proteomes" id="UP000001949"/>
    </source>
</evidence>
<dbReference type="Proteomes" id="UP000001949">
    <property type="component" value="Unassembled WGS sequence"/>
</dbReference>
<dbReference type="AlphaFoldDB" id="Q4N6W3"/>
<gene>
    <name evidence="2" type="ordered locus">TP01_1057</name>
</gene>
<dbReference type="eggNOG" id="ENOG502TN4G">
    <property type="taxonomic scope" value="Eukaryota"/>
</dbReference>
<dbReference type="EMBL" id="AAGK01000001">
    <property type="protein sequence ID" value="EAN34295.1"/>
    <property type="molecule type" value="Genomic_DNA"/>
</dbReference>
<reference evidence="2 3" key="1">
    <citation type="journal article" date="2005" name="Science">
        <title>Genome sequence of Theileria parva, a bovine pathogen that transforms lymphocytes.</title>
        <authorList>
            <person name="Gardner M.J."/>
            <person name="Bishop R."/>
            <person name="Shah T."/>
            <person name="de Villiers E.P."/>
            <person name="Carlton J.M."/>
            <person name="Hall N."/>
            <person name="Ren Q."/>
            <person name="Paulsen I.T."/>
            <person name="Pain A."/>
            <person name="Berriman M."/>
            <person name="Wilson R.J.M."/>
            <person name="Sato S."/>
            <person name="Ralph S.A."/>
            <person name="Mann D.J."/>
            <person name="Xiong Z."/>
            <person name="Shallom S.J."/>
            <person name="Weidman J."/>
            <person name="Jiang L."/>
            <person name="Lynn J."/>
            <person name="Weaver B."/>
            <person name="Shoaibi A."/>
            <person name="Domingo A.R."/>
            <person name="Wasawo D."/>
            <person name="Crabtree J."/>
            <person name="Wortman J.R."/>
            <person name="Haas B."/>
            <person name="Angiuoli S.V."/>
            <person name="Creasy T.H."/>
            <person name="Lu C."/>
            <person name="Suh B."/>
            <person name="Silva J.C."/>
            <person name="Utterback T.R."/>
            <person name="Feldblyum T.V."/>
            <person name="Pertea M."/>
            <person name="Allen J."/>
            <person name="Nierman W.C."/>
            <person name="Taracha E.L.N."/>
            <person name="Salzberg S.L."/>
            <person name="White O.R."/>
            <person name="Fitzhugh H.A."/>
            <person name="Morzaria S."/>
            <person name="Venter J.C."/>
            <person name="Fraser C.M."/>
            <person name="Nene V."/>
        </authorList>
    </citation>
    <scope>NUCLEOTIDE SEQUENCE [LARGE SCALE GENOMIC DNA]</scope>
    <source>
        <strain evidence="2 3">Muguga</strain>
    </source>
</reference>
<organism evidence="2 3">
    <name type="scientific">Theileria parva</name>
    <name type="common">East coast fever infection agent</name>
    <dbReference type="NCBI Taxonomy" id="5875"/>
    <lineage>
        <taxon>Eukaryota</taxon>
        <taxon>Sar</taxon>
        <taxon>Alveolata</taxon>
        <taxon>Apicomplexa</taxon>
        <taxon>Aconoidasida</taxon>
        <taxon>Piroplasmida</taxon>
        <taxon>Theileriidae</taxon>
        <taxon>Theileria</taxon>
    </lineage>
</organism>
<keyword evidence="3" id="KW-1185">Reference proteome</keyword>
<dbReference type="InParanoid" id="Q4N6W3"/>
<dbReference type="KEGG" id="tpv:TP01_1057"/>
<protein>
    <recommendedName>
        <fullName evidence="4">Signal peptide-containing protein</fullName>
    </recommendedName>
</protein>
<dbReference type="VEuPathDB" id="PiroplasmaDB:TpMuguga_01g01057"/>